<dbReference type="OrthoDB" id="4139168at2759"/>
<evidence type="ECO:0000256" key="4">
    <source>
        <dbReference type="ARBA" id="ARBA00023015"/>
    </source>
</evidence>
<comment type="function">
    <text evidence="9">Component of the Mediator complex, a coactivator involved in the regulated transcription of nearly all RNA polymerase II-dependent genes. Mediator functions as a bridge to convey information from gene-specific regulatory proteins to the basal RNA polymerase II transcription machinery. Mediator is recruited to promoters by direct interactions with regulatory proteins and serves as a scaffold for the assembly of a functional preinitiation complex with RNA polymerase II and the general transcription factors.</text>
</comment>
<keyword evidence="12" id="KW-1185">Reference proteome</keyword>
<comment type="subunit">
    <text evidence="9">Component of the Mediator complex.</text>
</comment>
<reference evidence="11" key="1">
    <citation type="submission" date="2020-06" db="EMBL/GenBank/DDBJ databases">
        <authorList>
            <person name="Onetto C."/>
        </authorList>
    </citation>
    <scope>NUCLEOTIDE SEQUENCE</scope>
</reference>
<comment type="subcellular location">
    <subcellularLocation>
        <location evidence="1 9">Nucleus</location>
    </subcellularLocation>
</comment>
<sequence length="230" mass="25087">MINWHANAGDGNTHKATLNPLMAILHVELLDSCIPQSSERAASAQLSSLHIEPVSQAIDNSTFTVVAIFTSAAQDHGGKFSVISRWDLQQTEATLHDSFKSLKPTASQSTTSKSVQKLYRMEDVISPKAILAFQSNVYHNTFAFAASDGSVEFRSRETMHTIEPDQDPNKATCLPQNGFTFLASECVDISLSPSMASSVITKPDGTITLHSAEYLHRWKDAKDDNGGISF</sequence>
<feature type="domain" description="Mediator complex subunit Med16 N-terminal" evidence="10">
    <location>
        <begin position="2"/>
        <end position="181"/>
    </location>
</feature>
<evidence type="ECO:0000256" key="3">
    <source>
        <dbReference type="ARBA" id="ARBA00019614"/>
    </source>
</evidence>
<dbReference type="PANTHER" id="PTHR13224">
    <property type="entry name" value="THYROID HORMONE RECEPTOR-ASSOCIATED PROTEIN-RELATED"/>
    <property type="match status" value="1"/>
</dbReference>
<dbReference type="InterPro" id="IPR021665">
    <property type="entry name" value="Mediator_Med16_N"/>
</dbReference>
<keyword evidence="4 9" id="KW-0805">Transcription regulation</keyword>
<evidence type="ECO:0000256" key="1">
    <source>
        <dbReference type="ARBA" id="ARBA00004123"/>
    </source>
</evidence>
<dbReference type="InterPro" id="IPR048338">
    <property type="entry name" value="Mediator_Med16"/>
</dbReference>
<dbReference type="AlphaFoldDB" id="A0A9N8JLE3"/>
<dbReference type="GO" id="GO:0045893">
    <property type="term" value="P:positive regulation of DNA-templated transcription"/>
    <property type="evidence" value="ECO:0007669"/>
    <property type="project" value="TreeGrafter"/>
</dbReference>
<evidence type="ECO:0000313" key="11">
    <source>
        <dbReference type="EMBL" id="CAD0089449.1"/>
    </source>
</evidence>
<name>A0A9N8JLE3_9PEZI</name>
<evidence type="ECO:0000256" key="9">
    <source>
        <dbReference type="RuleBase" id="RU364149"/>
    </source>
</evidence>
<evidence type="ECO:0000256" key="2">
    <source>
        <dbReference type="ARBA" id="ARBA00006543"/>
    </source>
</evidence>
<evidence type="ECO:0000256" key="6">
    <source>
        <dbReference type="ARBA" id="ARBA00023163"/>
    </source>
</evidence>
<dbReference type="GO" id="GO:0016592">
    <property type="term" value="C:mediator complex"/>
    <property type="evidence" value="ECO:0007669"/>
    <property type="project" value="InterPro"/>
</dbReference>
<keyword evidence="5 9" id="KW-0010">Activator</keyword>
<evidence type="ECO:0000256" key="7">
    <source>
        <dbReference type="ARBA" id="ARBA00023242"/>
    </source>
</evidence>
<protein>
    <recommendedName>
        <fullName evidence="3 9">Mediator of RNA polymerase II transcription subunit 16</fullName>
    </recommendedName>
    <alternativeName>
        <fullName evidence="8 9">Mediator complex subunit 16</fullName>
    </alternativeName>
</protein>
<proteinExistence type="inferred from homology"/>
<dbReference type="PANTHER" id="PTHR13224:SF6">
    <property type="entry name" value="MEDIATOR OF RNA POLYMERASE II TRANSCRIPTION SUBUNIT 16"/>
    <property type="match status" value="1"/>
</dbReference>
<evidence type="ECO:0000256" key="5">
    <source>
        <dbReference type="ARBA" id="ARBA00023159"/>
    </source>
</evidence>
<organism evidence="11 12">
    <name type="scientific">Aureobasidium mustum</name>
    <dbReference type="NCBI Taxonomy" id="2773714"/>
    <lineage>
        <taxon>Eukaryota</taxon>
        <taxon>Fungi</taxon>
        <taxon>Dikarya</taxon>
        <taxon>Ascomycota</taxon>
        <taxon>Pezizomycotina</taxon>
        <taxon>Dothideomycetes</taxon>
        <taxon>Dothideomycetidae</taxon>
        <taxon>Dothideales</taxon>
        <taxon>Saccotheciaceae</taxon>
        <taxon>Aureobasidium</taxon>
    </lineage>
</organism>
<dbReference type="Proteomes" id="UP000714618">
    <property type="component" value="Unassembled WGS sequence"/>
</dbReference>
<evidence type="ECO:0000313" key="12">
    <source>
        <dbReference type="Proteomes" id="UP000714618"/>
    </source>
</evidence>
<keyword evidence="7 9" id="KW-0539">Nucleus</keyword>
<dbReference type="Pfam" id="PF11635">
    <property type="entry name" value="Med16_N"/>
    <property type="match status" value="1"/>
</dbReference>
<accession>A0A9N8JLE3</accession>
<keyword evidence="6 9" id="KW-0804">Transcription</keyword>
<comment type="similarity">
    <text evidence="2 9">Belongs to the Mediator complex subunit 16 family.</text>
</comment>
<dbReference type="EMBL" id="CAIJEO010000003">
    <property type="protein sequence ID" value="CAD0089449.1"/>
    <property type="molecule type" value="Genomic_DNA"/>
</dbReference>
<evidence type="ECO:0000256" key="8">
    <source>
        <dbReference type="ARBA" id="ARBA00032015"/>
    </source>
</evidence>
<evidence type="ECO:0000259" key="10">
    <source>
        <dbReference type="Pfam" id="PF11635"/>
    </source>
</evidence>
<gene>
    <name evidence="9" type="primary">MED16</name>
    <name evidence="11" type="ORF">AWRI4233_LOCUS2276</name>
</gene>
<comment type="caution">
    <text evidence="11">The sequence shown here is derived from an EMBL/GenBank/DDBJ whole genome shotgun (WGS) entry which is preliminary data.</text>
</comment>